<reference evidence="7 8" key="1">
    <citation type="submission" date="2023-07" db="EMBL/GenBank/DDBJ databases">
        <title>Sorghum-associated microbial communities from plants grown in Nebraska, USA.</title>
        <authorList>
            <person name="Schachtman D."/>
        </authorList>
    </citation>
    <scope>NUCLEOTIDE SEQUENCE [LARGE SCALE GENOMIC DNA]</scope>
    <source>
        <strain evidence="7 8">4138</strain>
    </source>
</reference>
<dbReference type="InterPro" id="IPR019888">
    <property type="entry name" value="Tscrpt_reg_AsnC-like"/>
</dbReference>
<dbReference type="Gene3D" id="1.10.10.10">
    <property type="entry name" value="Winged helix-like DNA-binding domain superfamily/Winged helix DNA-binding domain"/>
    <property type="match status" value="1"/>
</dbReference>
<sequence>MKFLSAMYETSKSVKKLDRIDRKILTELQQDGRIANVELAKRVGLSATPCLERVRKLEAEGYILGYTAQVDPNKVGSALLVFVEITLSKTSPEDFDEFSKAVQKSHEIQECHLVSGSFDFLLKTRVANMAAYRELLGETLLRLPSVRESRTYVVMEEVKQTTFIAVN</sequence>
<dbReference type="InterPro" id="IPR000485">
    <property type="entry name" value="AsnC-type_HTH_dom"/>
</dbReference>
<dbReference type="CDD" id="cd00090">
    <property type="entry name" value="HTH_ARSR"/>
    <property type="match status" value="1"/>
</dbReference>
<keyword evidence="2" id="KW-0238">DNA-binding</keyword>
<dbReference type="NCBIfam" id="NF008370">
    <property type="entry name" value="PRK11169.1"/>
    <property type="match status" value="1"/>
</dbReference>
<dbReference type="PROSITE" id="PS50956">
    <property type="entry name" value="HTH_ASNC_2"/>
    <property type="match status" value="1"/>
</dbReference>
<dbReference type="SUPFAM" id="SSF54909">
    <property type="entry name" value="Dimeric alpha+beta barrel"/>
    <property type="match status" value="1"/>
</dbReference>
<evidence type="ECO:0000256" key="1">
    <source>
        <dbReference type="ARBA" id="ARBA00023015"/>
    </source>
</evidence>
<evidence type="ECO:0000313" key="7">
    <source>
        <dbReference type="EMBL" id="MDR7119961.1"/>
    </source>
</evidence>
<keyword evidence="3" id="KW-0010">Activator</keyword>
<dbReference type="InterPro" id="IPR036388">
    <property type="entry name" value="WH-like_DNA-bd_sf"/>
</dbReference>
<dbReference type="Gene3D" id="3.30.70.920">
    <property type="match status" value="1"/>
</dbReference>
<dbReference type="InterPro" id="IPR011991">
    <property type="entry name" value="ArsR-like_HTH"/>
</dbReference>
<dbReference type="PROSITE" id="PS00519">
    <property type="entry name" value="HTH_ASNC_1"/>
    <property type="match status" value="1"/>
</dbReference>
<dbReference type="InterPro" id="IPR019885">
    <property type="entry name" value="Tscrpt_reg_HTH_AsnC-type_CS"/>
</dbReference>
<evidence type="ECO:0000256" key="3">
    <source>
        <dbReference type="ARBA" id="ARBA00023159"/>
    </source>
</evidence>
<feature type="domain" description="HTH asnC-type" evidence="6">
    <location>
        <begin position="17"/>
        <end position="78"/>
    </location>
</feature>
<proteinExistence type="predicted"/>
<evidence type="ECO:0000313" key="8">
    <source>
        <dbReference type="Proteomes" id="UP001257909"/>
    </source>
</evidence>
<dbReference type="SUPFAM" id="SSF46785">
    <property type="entry name" value="Winged helix' DNA-binding domain"/>
    <property type="match status" value="1"/>
</dbReference>
<dbReference type="SMART" id="SM00344">
    <property type="entry name" value="HTH_ASNC"/>
    <property type="match status" value="1"/>
</dbReference>
<dbReference type="Proteomes" id="UP001257909">
    <property type="component" value="Unassembled WGS sequence"/>
</dbReference>
<dbReference type="PRINTS" id="PR00033">
    <property type="entry name" value="HTHASNC"/>
</dbReference>
<dbReference type="InterPro" id="IPR011008">
    <property type="entry name" value="Dimeric_a/b-barrel"/>
</dbReference>
<dbReference type="Pfam" id="PF01037">
    <property type="entry name" value="AsnC_trans_reg"/>
    <property type="match status" value="1"/>
</dbReference>
<dbReference type="PANTHER" id="PTHR30154:SF0">
    <property type="entry name" value="LEUCINE-RESPONSIVE REGULATORY PROTEIN"/>
    <property type="match status" value="1"/>
</dbReference>
<evidence type="ECO:0000256" key="4">
    <source>
        <dbReference type="ARBA" id="ARBA00023163"/>
    </source>
</evidence>
<evidence type="ECO:0000256" key="2">
    <source>
        <dbReference type="ARBA" id="ARBA00023125"/>
    </source>
</evidence>
<dbReference type="InterPro" id="IPR036390">
    <property type="entry name" value="WH_DNA-bd_sf"/>
</dbReference>
<evidence type="ECO:0000256" key="5">
    <source>
        <dbReference type="ARBA" id="ARBA00039227"/>
    </source>
</evidence>
<dbReference type="Pfam" id="PF13412">
    <property type="entry name" value="HTH_24"/>
    <property type="match status" value="1"/>
</dbReference>
<dbReference type="InterPro" id="IPR019887">
    <property type="entry name" value="Tscrpt_reg_AsnC/Lrp_C"/>
</dbReference>
<organism evidence="7 8">
    <name type="scientific">Rheinheimera soli</name>
    <dbReference type="NCBI Taxonomy" id="443616"/>
    <lineage>
        <taxon>Bacteria</taxon>
        <taxon>Pseudomonadati</taxon>
        <taxon>Pseudomonadota</taxon>
        <taxon>Gammaproteobacteria</taxon>
        <taxon>Chromatiales</taxon>
        <taxon>Chromatiaceae</taxon>
        <taxon>Rheinheimera</taxon>
    </lineage>
</organism>
<comment type="caution">
    <text evidence="7">The sequence shown here is derived from an EMBL/GenBank/DDBJ whole genome shotgun (WGS) entry which is preliminary data.</text>
</comment>
<gene>
    <name evidence="7" type="ORF">J2W69_000876</name>
</gene>
<keyword evidence="4" id="KW-0804">Transcription</keyword>
<protein>
    <recommendedName>
        <fullName evidence="5">Leucine-responsive regulatory protein</fullName>
    </recommendedName>
</protein>
<dbReference type="PANTHER" id="PTHR30154">
    <property type="entry name" value="LEUCINE-RESPONSIVE REGULATORY PROTEIN"/>
    <property type="match status" value="1"/>
</dbReference>
<accession>A0ABU1VW59</accession>
<keyword evidence="8" id="KW-1185">Reference proteome</keyword>
<dbReference type="EMBL" id="JAVDWR010000001">
    <property type="protein sequence ID" value="MDR7119961.1"/>
    <property type="molecule type" value="Genomic_DNA"/>
</dbReference>
<evidence type="ECO:0000259" key="6">
    <source>
        <dbReference type="PROSITE" id="PS50956"/>
    </source>
</evidence>
<name>A0ABU1VW59_9GAMM</name>
<keyword evidence="1" id="KW-0805">Transcription regulation</keyword>